<sequence>MKSSQKKSKIILRNIKLIEIPTRQNRIFLKAKQGSYHVTTKPYPIKENTAEFVEPVSIEIALPEDLSKAKHIKKTRLSFRLESLSGSGFTRYGIVLLDIVSLLLQRTLDIRCGLENCSEKPVFLCNIQLPSNLHLPPVDTPTDQVPSIPANVFHRRGMSATISSNYLDNEDTSESTTNAESRSMSTTIPPSKSITINSPSAPKMPISTSSGILSSHARSDSLSKSTPLLTENSMQSANSINNSHNSHNSINNSHNTNNSFNNSLSSSVKLPGAWEYAPTKIPIDRFSELEQQIDGLLASIINDEPAQ</sequence>
<dbReference type="Proteomes" id="UP000179807">
    <property type="component" value="Unassembled WGS sequence"/>
</dbReference>
<feature type="region of interest" description="Disordered" evidence="1">
    <location>
        <begin position="163"/>
        <end position="258"/>
    </location>
</feature>
<evidence type="ECO:0000313" key="3">
    <source>
        <dbReference type="Proteomes" id="UP000179807"/>
    </source>
</evidence>
<feature type="compositionally biased region" description="Low complexity" evidence="1">
    <location>
        <begin position="236"/>
        <end position="258"/>
    </location>
</feature>
<organism evidence="2 3">
    <name type="scientific">Tritrichomonas foetus</name>
    <dbReference type="NCBI Taxonomy" id="1144522"/>
    <lineage>
        <taxon>Eukaryota</taxon>
        <taxon>Metamonada</taxon>
        <taxon>Parabasalia</taxon>
        <taxon>Tritrichomonadida</taxon>
        <taxon>Tritrichomonadidae</taxon>
        <taxon>Tritrichomonas</taxon>
    </lineage>
</organism>
<gene>
    <name evidence="2" type="ORF">TRFO_06300</name>
</gene>
<evidence type="ECO:0008006" key="4">
    <source>
        <dbReference type="Google" id="ProtNLM"/>
    </source>
</evidence>
<dbReference type="OrthoDB" id="10597252at2759"/>
<dbReference type="RefSeq" id="XP_068357555.1">
    <property type="nucleotide sequence ID" value="XM_068493013.1"/>
</dbReference>
<evidence type="ECO:0000256" key="1">
    <source>
        <dbReference type="SAM" id="MobiDB-lite"/>
    </source>
</evidence>
<evidence type="ECO:0000313" key="2">
    <source>
        <dbReference type="EMBL" id="OHT04419.1"/>
    </source>
</evidence>
<comment type="caution">
    <text evidence="2">The sequence shown here is derived from an EMBL/GenBank/DDBJ whole genome shotgun (WGS) entry which is preliminary data.</text>
</comment>
<accession>A0A1J4JZK9</accession>
<dbReference type="EMBL" id="MLAK01000793">
    <property type="protein sequence ID" value="OHT04419.1"/>
    <property type="molecule type" value="Genomic_DNA"/>
</dbReference>
<dbReference type="AlphaFoldDB" id="A0A1J4JZK9"/>
<feature type="compositionally biased region" description="Polar residues" evidence="1">
    <location>
        <begin position="220"/>
        <end position="235"/>
    </location>
</feature>
<protein>
    <recommendedName>
        <fullName evidence="4">C2 NT-type domain-containing protein</fullName>
    </recommendedName>
</protein>
<proteinExistence type="predicted"/>
<reference evidence="2" key="1">
    <citation type="submission" date="2016-10" db="EMBL/GenBank/DDBJ databases">
        <authorList>
            <person name="Benchimol M."/>
            <person name="Almeida L.G."/>
            <person name="Vasconcelos A.T."/>
            <person name="Perreira-Neves A."/>
            <person name="Rosa I.A."/>
            <person name="Tasca T."/>
            <person name="Bogo M.R."/>
            <person name="de Souza W."/>
        </authorList>
    </citation>
    <scope>NUCLEOTIDE SEQUENCE [LARGE SCALE GENOMIC DNA]</scope>
    <source>
        <strain evidence="2">K</strain>
    </source>
</reference>
<dbReference type="GeneID" id="94827717"/>
<feature type="compositionally biased region" description="Polar residues" evidence="1">
    <location>
        <begin position="174"/>
        <end position="213"/>
    </location>
</feature>
<keyword evidence="3" id="KW-1185">Reference proteome</keyword>
<name>A0A1J4JZK9_9EUKA</name>
<dbReference type="VEuPathDB" id="TrichDB:TRFO_06300"/>